<protein>
    <submittedName>
        <fullName evidence="1">P-loop containing nucleoside triphosphate hydrolase protein</fullName>
    </submittedName>
</protein>
<evidence type="ECO:0000313" key="2">
    <source>
        <dbReference type="Proteomes" id="UP000886501"/>
    </source>
</evidence>
<comment type="caution">
    <text evidence="1">The sequence shown here is derived from an EMBL/GenBank/DDBJ whole genome shotgun (WGS) entry which is preliminary data.</text>
</comment>
<dbReference type="EMBL" id="MU118072">
    <property type="protein sequence ID" value="KAF9645949.1"/>
    <property type="molecule type" value="Genomic_DNA"/>
</dbReference>
<reference evidence="1" key="2">
    <citation type="journal article" date="2020" name="Nat. Commun.">
        <title>Large-scale genome sequencing of mycorrhizal fungi provides insights into the early evolution of symbiotic traits.</title>
        <authorList>
            <person name="Miyauchi S."/>
            <person name="Kiss E."/>
            <person name="Kuo A."/>
            <person name="Drula E."/>
            <person name="Kohler A."/>
            <person name="Sanchez-Garcia M."/>
            <person name="Morin E."/>
            <person name="Andreopoulos B."/>
            <person name="Barry K.W."/>
            <person name="Bonito G."/>
            <person name="Buee M."/>
            <person name="Carver A."/>
            <person name="Chen C."/>
            <person name="Cichocki N."/>
            <person name="Clum A."/>
            <person name="Culley D."/>
            <person name="Crous P.W."/>
            <person name="Fauchery L."/>
            <person name="Girlanda M."/>
            <person name="Hayes R.D."/>
            <person name="Keri Z."/>
            <person name="LaButti K."/>
            <person name="Lipzen A."/>
            <person name="Lombard V."/>
            <person name="Magnuson J."/>
            <person name="Maillard F."/>
            <person name="Murat C."/>
            <person name="Nolan M."/>
            <person name="Ohm R.A."/>
            <person name="Pangilinan J."/>
            <person name="Pereira M.F."/>
            <person name="Perotto S."/>
            <person name="Peter M."/>
            <person name="Pfister S."/>
            <person name="Riley R."/>
            <person name="Sitrit Y."/>
            <person name="Stielow J.B."/>
            <person name="Szollosi G."/>
            <person name="Zifcakova L."/>
            <person name="Stursova M."/>
            <person name="Spatafora J.W."/>
            <person name="Tedersoo L."/>
            <person name="Vaario L.M."/>
            <person name="Yamada A."/>
            <person name="Yan M."/>
            <person name="Wang P."/>
            <person name="Xu J."/>
            <person name="Bruns T."/>
            <person name="Baldrian P."/>
            <person name="Vilgalys R."/>
            <person name="Dunand C."/>
            <person name="Henrissat B."/>
            <person name="Grigoriev I.V."/>
            <person name="Hibbett D."/>
            <person name="Nagy L.G."/>
            <person name="Martin F.M."/>
        </authorList>
    </citation>
    <scope>NUCLEOTIDE SEQUENCE</scope>
    <source>
        <strain evidence="1">P2</strain>
    </source>
</reference>
<reference evidence="1" key="1">
    <citation type="submission" date="2019-10" db="EMBL/GenBank/DDBJ databases">
        <authorList>
            <consortium name="DOE Joint Genome Institute"/>
            <person name="Kuo A."/>
            <person name="Miyauchi S."/>
            <person name="Kiss E."/>
            <person name="Drula E."/>
            <person name="Kohler A."/>
            <person name="Sanchez-Garcia M."/>
            <person name="Andreopoulos B."/>
            <person name="Barry K.W."/>
            <person name="Bonito G."/>
            <person name="Buee M."/>
            <person name="Carver A."/>
            <person name="Chen C."/>
            <person name="Cichocki N."/>
            <person name="Clum A."/>
            <person name="Culley D."/>
            <person name="Crous P.W."/>
            <person name="Fauchery L."/>
            <person name="Girlanda M."/>
            <person name="Hayes R."/>
            <person name="Keri Z."/>
            <person name="Labutti K."/>
            <person name="Lipzen A."/>
            <person name="Lombard V."/>
            <person name="Magnuson J."/>
            <person name="Maillard F."/>
            <person name="Morin E."/>
            <person name="Murat C."/>
            <person name="Nolan M."/>
            <person name="Ohm R."/>
            <person name="Pangilinan J."/>
            <person name="Pereira M."/>
            <person name="Perotto S."/>
            <person name="Peter M."/>
            <person name="Riley R."/>
            <person name="Sitrit Y."/>
            <person name="Stielow B."/>
            <person name="Szollosi G."/>
            <person name="Zifcakova L."/>
            <person name="Stursova M."/>
            <person name="Spatafora J.W."/>
            <person name="Tedersoo L."/>
            <person name="Vaario L.-M."/>
            <person name="Yamada A."/>
            <person name="Yan M."/>
            <person name="Wang P."/>
            <person name="Xu J."/>
            <person name="Bruns T."/>
            <person name="Baldrian P."/>
            <person name="Vilgalys R."/>
            <person name="Henrissat B."/>
            <person name="Grigoriev I.V."/>
            <person name="Hibbett D."/>
            <person name="Nagy L.G."/>
            <person name="Martin F.M."/>
        </authorList>
    </citation>
    <scope>NUCLEOTIDE SEQUENCE</scope>
    <source>
        <strain evidence="1">P2</strain>
    </source>
</reference>
<gene>
    <name evidence="1" type="ORF">BDM02DRAFT_3189250</name>
</gene>
<keyword evidence="1" id="KW-0378">Hydrolase</keyword>
<organism evidence="1 2">
    <name type="scientific">Thelephora ganbajun</name>
    <name type="common">Ganba fungus</name>
    <dbReference type="NCBI Taxonomy" id="370292"/>
    <lineage>
        <taxon>Eukaryota</taxon>
        <taxon>Fungi</taxon>
        <taxon>Dikarya</taxon>
        <taxon>Basidiomycota</taxon>
        <taxon>Agaricomycotina</taxon>
        <taxon>Agaricomycetes</taxon>
        <taxon>Thelephorales</taxon>
        <taxon>Thelephoraceae</taxon>
        <taxon>Thelephora</taxon>
    </lineage>
</organism>
<keyword evidence="2" id="KW-1185">Reference proteome</keyword>
<name>A0ACB6Z8X0_THEGA</name>
<sequence>MRFSTSDNPEGCRTRVHEDLSYTAVKLLGPFVGHPQESLRGPFLCLLVREIPHYVIETILSPALAIYLVFGAGAVHKPGSGANIGFSLSVAVGFSSMILWWVRCLNEFEVNGNSLERIHEYANIERDPNRHLRVSLVHWPTSEELVAESPFEKYSADGPEIIHGLNLHISSGECVGVVGRTGSGKISLILVLLRCILAEGNVLYDGFPTSEINLDALRANIMDIQQVPELLSDTLRGNLDPFGQRDDATLNGTPRAAGLFSVQSEDRVGDSDLEAIVRRSKLLILYEAIDYEADVVVYNSLRTNLGSDTIIDADKIMVLDAGNIVQPGKPNKLLETKDGKLKVSADER</sequence>
<evidence type="ECO:0000313" key="1">
    <source>
        <dbReference type="EMBL" id="KAF9645949.1"/>
    </source>
</evidence>
<accession>A0ACB6Z8X0</accession>
<proteinExistence type="predicted"/>
<dbReference type="Proteomes" id="UP000886501">
    <property type="component" value="Unassembled WGS sequence"/>
</dbReference>